<reference evidence="2 3" key="1">
    <citation type="submission" date="2018-10" db="EMBL/GenBank/DDBJ databases">
        <title>Fifty Aureobasidium pullulans genomes reveal a recombining polyextremotolerant generalist.</title>
        <authorList>
            <person name="Gostincar C."/>
            <person name="Turk M."/>
            <person name="Zajc J."/>
            <person name="Gunde-Cimerman N."/>
        </authorList>
    </citation>
    <scope>NUCLEOTIDE SEQUENCE [LARGE SCALE GENOMIC DNA]</scope>
    <source>
        <strain evidence="2 3">EXF-10659</strain>
    </source>
</reference>
<gene>
    <name evidence="2" type="ORF">D6D19_09723</name>
</gene>
<name>A0A4S9KV54_AURPU</name>
<feature type="compositionally biased region" description="Basic and acidic residues" evidence="1">
    <location>
        <begin position="49"/>
        <end position="58"/>
    </location>
</feature>
<evidence type="ECO:0000313" key="3">
    <source>
        <dbReference type="Proteomes" id="UP000308802"/>
    </source>
</evidence>
<sequence>MSDEGRESFTDKVSKTVMPDSQKSTGDKYKDKASGGMDSAASSMQPDSTKSDSQKAGDKGSSMFEQAKDAASNTFSSDSKLSIYSFERSNDMLTRCAEK</sequence>
<dbReference type="InterPro" id="IPR007250">
    <property type="entry name" value="HSP9_HSP12"/>
</dbReference>
<dbReference type="Pfam" id="PF04119">
    <property type="entry name" value="HSP9_HSP12"/>
    <property type="match status" value="1"/>
</dbReference>
<feature type="compositionally biased region" description="Basic and acidic residues" evidence="1">
    <location>
        <begin position="1"/>
        <end position="14"/>
    </location>
</feature>
<dbReference type="Proteomes" id="UP000308802">
    <property type="component" value="Unassembled WGS sequence"/>
</dbReference>
<organism evidence="2 3">
    <name type="scientific">Aureobasidium pullulans</name>
    <name type="common">Black yeast</name>
    <name type="synonym">Pullularia pullulans</name>
    <dbReference type="NCBI Taxonomy" id="5580"/>
    <lineage>
        <taxon>Eukaryota</taxon>
        <taxon>Fungi</taxon>
        <taxon>Dikarya</taxon>
        <taxon>Ascomycota</taxon>
        <taxon>Pezizomycotina</taxon>
        <taxon>Dothideomycetes</taxon>
        <taxon>Dothideomycetidae</taxon>
        <taxon>Dothideales</taxon>
        <taxon>Saccotheciaceae</taxon>
        <taxon>Aureobasidium</taxon>
    </lineage>
</organism>
<dbReference type="Gene3D" id="6.10.280.100">
    <property type="match status" value="1"/>
</dbReference>
<feature type="compositionally biased region" description="Low complexity" evidence="1">
    <location>
        <begin position="34"/>
        <end position="44"/>
    </location>
</feature>
<protein>
    <recommendedName>
        <fullName evidence="4">Heat shock protein 9/12</fullName>
    </recommendedName>
</protein>
<proteinExistence type="predicted"/>
<dbReference type="AlphaFoldDB" id="A0A4S9KV54"/>
<evidence type="ECO:0000256" key="1">
    <source>
        <dbReference type="SAM" id="MobiDB-lite"/>
    </source>
</evidence>
<feature type="region of interest" description="Disordered" evidence="1">
    <location>
        <begin position="1"/>
        <end position="77"/>
    </location>
</feature>
<accession>A0A4S9KV54</accession>
<dbReference type="EMBL" id="QZAO01000583">
    <property type="protein sequence ID" value="THW62934.1"/>
    <property type="molecule type" value="Genomic_DNA"/>
</dbReference>
<evidence type="ECO:0008006" key="4">
    <source>
        <dbReference type="Google" id="ProtNLM"/>
    </source>
</evidence>
<comment type="caution">
    <text evidence="2">The sequence shown here is derived from an EMBL/GenBank/DDBJ whole genome shotgun (WGS) entry which is preliminary data.</text>
</comment>
<evidence type="ECO:0000313" key="2">
    <source>
        <dbReference type="EMBL" id="THW62934.1"/>
    </source>
</evidence>